<evidence type="ECO:0000256" key="4">
    <source>
        <dbReference type="ARBA" id="ARBA00022827"/>
    </source>
</evidence>
<evidence type="ECO:0000256" key="7">
    <source>
        <dbReference type="RuleBase" id="RU003968"/>
    </source>
</evidence>
<dbReference type="Proteomes" id="UP001161017">
    <property type="component" value="Unassembled WGS sequence"/>
</dbReference>
<dbReference type="PIRSF" id="PIRSF000137">
    <property type="entry name" value="Alcohol_oxidase"/>
    <property type="match status" value="1"/>
</dbReference>
<protein>
    <recommendedName>
        <fullName evidence="8 9">Glucose-methanol-choline oxidoreductase N-terminal domain-containing protein</fullName>
    </recommendedName>
</protein>
<evidence type="ECO:0000259" key="8">
    <source>
        <dbReference type="PROSITE" id="PS00623"/>
    </source>
</evidence>
<accession>A0AA43TYI8</accession>
<evidence type="ECO:0000259" key="9">
    <source>
        <dbReference type="PROSITE" id="PS00624"/>
    </source>
</evidence>
<dbReference type="AlphaFoldDB" id="A0AA43TYI8"/>
<dbReference type="GO" id="GO:0050660">
    <property type="term" value="F:flavin adenine dinucleotide binding"/>
    <property type="evidence" value="ECO:0007669"/>
    <property type="project" value="InterPro"/>
</dbReference>
<name>A0AA43TYI8_9LECA</name>
<comment type="cofactor">
    <cofactor evidence="1 6">
        <name>FAD</name>
        <dbReference type="ChEBI" id="CHEBI:57692"/>
    </cofactor>
</comment>
<dbReference type="Gene3D" id="3.30.560.10">
    <property type="entry name" value="Glucose Oxidase, domain 3"/>
    <property type="match status" value="3"/>
</dbReference>
<feature type="domain" description="Glucose-methanol-choline oxidoreductase N-terminal" evidence="9">
    <location>
        <begin position="237"/>
        <end position="251"/>
    </location>
</feature>
<keyword evidence="5" id="KW-0560">Oxidoreductase</keyword>
<dbReference type="InterPro" id="IPR012132">
    <property type="entry name" value="GMC_OxRdtase"/>
</dbReference>
<organism evidence="10 11">
    <name type="scientific">Ramalina farinacea</name>
    <dbReference type="NCBI Taxonomy" id="258253"/>
    <lineage>
        <taxon>Eukaryota</taxon>
        <taxon>Fungi</taxon>
        <taxon>Dikarya</taxon>
        <taxon>Ascomycota</taxon>
        <taxon>Pezizomycotina</taxon>
        <taxon>Lecanoromycetes</taxon>
        <taxon>OSLEUM clade</taxon>
        <taxon>Lecanoromycetidae</taxon>
        <taxon>Lecanorales</taxon>
        <taxon>Lecanorineae</taxon>
        <taxon>Ramalinaceae</taxon>
        <taxon>Ramalina</taxon>
    </lineage>
</organism>
<evidence type="ECO:0000256" key="5">
    <source>
        <dbReference type="ARBA" id="ARBA00023002"/>
    </source>
</evidence>
<dbReference type="Pfam" id="PF00732">
    <property type="entry name" value="GMC_oxred_N"/>
    <property type="match status" value="2"/>
</dbReference>
<feature type="domain" description="Glucose-methanol-choline oxidoreductase N-terminal" evidence="8">
    <location>
        <begin position="95"/>
        <end position="118"/>
    </location>
</feature>
<evidence type="ECO:0000256" key="2">
    <source>
        <dbReference type="ARBA" id="ARBA00010790"/>
    </source>
</evidence>
<proteinExistence type="inferred from homology"/>
<reference evidence="10" key="1">
    <citation type="journal article" date="2023" name="Genome Biol. Evol.">
        <title>First Whole Genome Sequence and Flow Cytometry Genome Size Data for the Lichen-Forming Fungus Ramalina farinacea (Ascomycota).</title>
        <authorList>
            <person name="Llewellyn T."/>
            <person name="Mian S."/>
            <person name="Hill R."/>
            <person name="Leitch I.J."/>
            <person name="Gaya E."/>
        </authorList>
    </citation>
    <scope>NUCLEOTIDE SEQUENCE</scope>
    <source>
        <strain evidence="10">LIQ254RAFAR</strain>
    </source>
</reference>
<dbReference type="Pfam" id="PF05199">
    <property type="entry name" value="GMC_oxred_C"/>
    <property type="match status" value="1"/>
</dbReference>
<dbReference type="InterPro" id="IPR000172">
    <property type="entry name" value="GMC_OxRdtase_N"/>
</dbReference>
<evidence type="ECO:0000256" key="6">
    <source>
        <dbReference type="PIRSR" id="PIRSR000137-2"/>
    </source>
</evidence>
<dbReference type="PANTHER" id="PTHR11552:SF201">
    <property type="entry name" value="GLUCOSE-METHANOL-CHOLINE OXIDOREDUCTASE N-TERMINAL DOMAIN-CONTAINING PROTEIN"/>
    <property type="match status" value="1"/>
</dbReference>
<dbReference type="PROSITE" id="PS00623">
    <property type="entry name" value="GMC_OXRED_1"/>
    <property type="match status" value="1"/>
</dbReference>
<dbReference type="PROSITE" id="PS00624">
    <property type="entry name" value="GMC_OXRED_2"/>
    <property type="match status" value="1"/>
</dbReference>
<dbReference type="SUPFAM" id="SSF51905">
    <property type="entry name" value="FAD/NAD(P)-binding domain"/>
    <property type="match status" value="1"/>
</dbReference>
<gene>
    <name evidence="10" type="ORF">OHK93_008460</name>
</gene>
<dbReference type="PANTHER" id="PTHR11552">
    <property type="entry name" value="GLUCOSE-METHANOL-CHOLINE GMC OXIDOREDUCTASE"/>
    <property type="match status" value="1"/>
</dbReference>
<evidence type="ECO:0000313" key="10">
    <source>
        <dbReference type="EMBL" id="MDI1489182.1"/>
    </source>
</evidence>
<evidence type="ECO:0000256" key="1">
    <source>
        <dbReference type="ARBA" id="ARBA00001974"/>
    </source>
</evidence>
<dbReference type="InterPro" id="IPR036188">
    <property type="entry name" value="FAD/NAD-bd_sf"/>
</dbReference>
<dbReference type="Gene3D" id="3.50.50.60">
    <property type="entry name" value="FAD/NAD(P)-binding domain"/>
    <property type="match status" value="3"/>
</dbReference>
<evidence type="ECO:0000256" key="3">
    <source>
        <dbReference type="ARBA" id="ARBA00022630"/>
    </source>
</evidence>
<sequence>MEPFPFLAPAAFAAIQFDYLIVGGGTAGLTVATRLSENANHTIGVIEAGGDRTEDPLILTPGLALSTFNDPLYDWSFKTTPQVHENGRVIGHPRGKQLGGTSAINYLYWTHASQLDIDDWGKLGNKGWSWDELQPYYLKSESYNPPTAEISSQIDTTYIEPSVHGTTPQNASRSYSANAYWKPNSARPNLHVLVNAHAARVVFDPDTKPLRATGVAFIADNQTYTAYSKGEVIVCAGTFQSPQLLELSGIGGSELLTKLNIGVVLDNANVGENLQVRDYTRMLPQFLSRKSQAPESKSDLDHLLVPLTYEAAPGESTFESFRDPAVAAAASLEYTTNHTGPFASNTANAYISFVQVEEALKSGKPSIFTGEKLHSCGYCLLESYPLSALHTMLAQANTRCAVHSIASDSLLDKAYPNISSLQDKLTLEKLLSPTEASFQEVYLPGGSTPSTDNTSLIFSTDQPGNYFTFFSVLEHPFSRGSAHITSSSALQYPAIDPNYLAHPLDLSVISEGALHIRQIARTQPLASHLKDGGTVYQPGFYELNESNIEEFVRANAGTEYHPIGTCAMLPRSAGGVVDERLKVYGTQNLRVVDASIFPLQIRGNLQTSVYAVAERAADFIKEDARL</sequence>
<comment type="caution">
    <text evidence="10">The sequence shown here is derived from an EMBL/GenBank/DDBJ whole genome shotgun (WGS) entry which is preliminary data.</text>
</comment>
<keyword evidence="11" id="KW-1185">Reference proteome</keyword>
<keyword evidence="3 7" id="KW-0285">Flavoprotein</keyword>
<evidence type="ECO:0000313" key="11">
    <source>
        <dbReference type="Proteomes" id="UP001161017"/>
    </source>
</evidence>
<comment type="similarity">
    <text evidence="2 7">Belongs to the GMC oxidoreductase family.</text>
</comment>
<feature type="binding site" evidence="6">
    <location>
        <position position="101"/>
    </location>
    <ligand>
        <name>FAD</name>
        <dbReference type="ChEBI" id="CHEBI:57692"/>
    </ligand>
</feature>
<dbReference type="EMBL" id="JAPUFD010000009">
    <property type="protein sequence ID" value="MDI1489182.1"/>
    <property type="molecule type" value="Genomic_DNA"/>
</dbReference>
<dbReference type="SUPFAM" id="SSF54373">
    <property type="entry name" value="FAD-linked reductases, C-terminal domain"/>
    <property type="match status" value="1"/>
</dbReference>
<dbReference type="InterPro" id="IPR007867">
    <property type="entry name" value="GMC_OxRtase_C"/>
</dbReference>
<keyword evidence="4 6" id="KW-0274">FAD</keyword>
<dbReference type="GO" id="GO:0016614">
    <property type="term" value="F:oxidoreductase activity, acting on CH-OH group of donors"/>
    <property type="evidence" value="ECO:0007669"/>
    <property type="project" value="InterPro"/>
</dbReference>